<dbReference type="GO" id="GO:0004556">
    <property type="term" value="F:alpha-amylase activity"/>
    <property type="evidence" value="ECO:0007669"/>
    <property type="project" value="UniProtKB-UniRule"/>
</dbReference>
<keyword evidence="7" id="KW-0732">Signal</keyword>
<proteinExistence type="inferred from homology"/>
<dbReference type="Pfam" id="PF00128">
    <property type="entry name" value="Alpha-amylase"/>
    <property type="match status" value="1"/>
</dbReference>
<evidence type="ECO:0000256" key="7">
    <source>
        <dbReference type="SAM" id="SignalP"/>
    </source>
</evidence>
<dbReference type="SUPFAM" id="SSF51011">
    <property type="entry name" value="Glycosyl hydrolase domain"/>
    <property type="match status" value="1"/>
</dbReference>
<dbReference type="EMBL" id="QXGM01000001">
    <property type="protein sequence ID" value="RSX55986.1"/>
    <property type="molecule type" value="Genomic_DNA"/>
</dbReference>
<dbReference type="PRINTS" id="PR00110">
    <property type="entry name" value="ALPHAAMYLASE"/>
</dbReference>
<evidence type="ECO:0000256" key="5">
    <source>
        <dbReference type="RuleBase" id="RU003615"/>
    </source>
</evidence>
<evidence type="ECO:0000256" key="4">
    <source>
        <dbReference type="ARBA" id="ARBA00023295"/>
    </source>
</evidence>
<gene>
    <name evidence="9" type="ORF">D2E26_0549</name>
</gene>
<keyword evidence="3 6" id="KW-0119">Carbohydrate metabolism</keyword>
<feature type="chain" id="PRO_5039324200" description="Alpha-amylase" evidence="7">
    <location>
        <begin position="42"/>
        <end position="757"/>
    </location>
</feature>
<evidence type="ECO:0000256" key="1">
    <source>
        <dbReference type="ARBA" id="ARBA00008061"/>
    </source>
</evidence>
<comment type="similarity">
    <text evidence="1 5">Belongs to the glycosyl hydrolase 13 family.</text>
</comment>
<dbReference type="Gene3D" id="3.20.20.80">
    <property type="entry name" value="Glycosidases"/>
    <property type="match status" value="1"/>
</dbReference>
<name>A0A430FSY5_9BIFI</name>
<dbReference type="GO" id="GO:0043169">
    <property type="term" value="F:cation binding"/>
    <property type="evidence" value="ECO:0007669"/>
    <property type="project" value="InterPro"/>
</dbReference>
<dbReference type="SMART" id="SM00642">
    <property type="entry name" value="Aamy"/>
    <property type="match status" value="1"/>
</dbReference>
<accession>A0A430FSY5</accession>
<dbReference type="InterPro" id="IPR013783">
    <property type="entry name" value="Ig-like_fold"/>
</dbReference>
<keyword evidence="4 6" id="KW-0326">Glycosidase</keyword>
<dbReference type="CDD" id="cd11315">
    <property type="entry name" value="AmyAc_bac1_AmyA"/>
    <property type="match status" value="1"/>
</dbReference>
<dbReference type="SUPFAM" id="SSF51445">
    <property type="entry name" value="(Trans)glycosidases"/>
    <property type="match status" value="1"/>
</dbReference>
<feature type="domain" description="Glycosyl hydrolase family 13 catalytic" evidence="8">
    <location>
        <begin position="85"/>
        <end position="440"/>
    </location>
</feature>
<comment type="caution">
    <text evidence="9">The sequence shown here is derived from an EMBL/GenBank/DDBJ whole genome shotgun (WGS) entry which is preliminary data.</text>
</comment>
<dbReference type="Proteomes" id="UP000287609">
    <property type="component" value="Unassembled WGS sequence"/>
</dbReference>
<dbReference type="InterPro" id="IPR017853">
    <property type="entry name" value="GH"/>
</dbReference>
<feature type="signal peptide" evidence="7">
    <location>
        <begin position="1"/>
        <end position="41"/>
    </location>
</feature>
<keyword evidence="2 6" id="KW-0378">Hydrolase</keyword>
<evidence type="ECO:0000256" key="2">
    <source>
        <dbReference type="ARBA" id="ARBA00022801"/>
    </source>
</evidence>
<dbReference type="InterPro" id="IPR006046">
    <property type="entry name" value="Alpha_amylase"/>
</dbReference>
<dbReference type="Gene3D" id="2.60.40.10">
    <property type="entry name" value="Immunoglobulins"/>
    <property type="match status" value="1"/>
</dbReference>
<sequence length="757" mass="83649">MSCTAFHRQPQSSSQHSRKFLKQAMASAAVLATLCCSTVGAASSAQAASTLTFNDRNTSLNRTLRNPTFEAARTSYGLAQEMKHGAILHAFMWSFNTIKQNMRSIAEAGYTAVQTPPVSQIVEPKTDVHGRKHFTENWYYVYQPVNTDFGSQAVGTRQELQELTAEAHKYGVRVIVDAVVNHFTSDWKAIDGSWRSLDNFHYYPDKCIGEMDYNNRWNVTHCPVLGLWDLYTEKQPVADRMARFLDAAVNDGADGMRYDAPKSIELPYEFKGQYSNYWVTILQNGAQFQYGEVIQAPDAGLDVPAYVRLFDQYSSNGGATTPTDYGMNLRNMLAKNDLNHNEIQSYRINDVRDDQLVTWVESHDNYATTWFDSSAYLNAWQIRMGWGVIGARAGGAPLFLNRPAGSGGQGNPVFAEISQLGDTGDEEWRSPEVVAVNHFRNAMENNAEELRNCGSNQCLMVERYQQGGSSFTDGVAITNMGSDVDLSNTETQLADGEYIDQVNGGMLTVKHHVITSGTAHGGKISVFFNRLPNKHGVAYIASNGTAFKTNTTQVTLHADSVADARYTTSEGDSGTFTDGQTVTIGARTGYEQYITVTVTGRSAVDNTPITYTVRMFKQDPSIVSTYRAYAKQSAKWPNTYAYVYVDSKGATPKVIENAPWPGVLMTHKPGTCDGNADYVYEVPPEILKQSGSYPIRVIFNNGGPGYVHGNKFPPDDMAATQNAHVDKEGLLIDGDYLWDGKITPSSQSWTIAPCKPM</sequence>
<evidence type="ECO:0000313" key="9">
    <source>
        <dbReference type="EMBL" id="RSX55986.1"/>
    </source>
</evidence>
<keyword evidence="10" id="KW-1185">Reference proteome</keyword>
<evidence type="ECO:0000256" key="3">
    <source>
        <dbReference type="ARBA" id="ARBA00023277"/>
    </source>
</evidence>
<dbReference type="Gene3D" id="2.60.40.1180">
    <property type="entry name" value="Golgi alpha-mannosidase II"/>
    <property type="match status" value="1"/>
</dbReference>
<comment type="catalytic activity">
    <reaction evidence="6">
        <text>Endohydrolysis of (1-&gt;4)-alpha-D-glucosidic linkages in polysaccharides containing three or more (1-&gt;4)-alpha-linked D-glucose units.</text>
        <dbReference type="EC" id="3.2.1.1"/>
    </reaction>
</comment>
<evidence type="ECO:0000256" key="6">
    <source>
        <dbReference type="RuleBase" id="RU361134"/>
    </source>
</evidence>
<evidence type="ECO:0000259" key="8">
    <source>
        <dbReference type="SMART" id="SM00642"/>
    </source>
</evidence>
<organism evidence="9 10">
    <name type="scientific">Bifidobacterium dolichotidis</name>
    <dbReference type="NCBI Taxonomy" id="2306976"/>
    <lineage>
        <taxon>Bacteria</taxon>
        <taxon>Bacillati</taxon>
        <taxon>Actinomycetota</taxon>
        <taxon>Actinomycetes</taxon>
        <taxon>Bifidobacteriales</taxon>
        <taxon>Bifidobacteriaceae</taxon>
        <taxon>Bifidobacterium</taxon>
    </lineage>
</organism>
<dbReference type="InterPro" id="IPR006047">
    <property type="entry name" value="GH13_cat_dom"/>
</dbReference>
<dbReference type="GO" id="GO:0005975">
    <property type="term" value="P:carbohydrate metabolic process"/>
    <property type="evidence" value="ECO:0007669"/>
    <property type="project" value="InterPro"/>
</dbReference>
<dbReference type="EC" id="3.2.1.1" evidence="6"/>
<dbReference type="PANTHER" id="PTHR43447">
    <property type="entry name" value="ALPHA-AMYLASE"/>
    <property type="match status" value="1"/>
</dbReference>
<dbReference type="AlphaFoldDB" id="A0A430FSY5"/>
<reference evidence="9 10" key="1">
    <citation type="submission" date="2018-09" db="EMBL/GenBank/DDBJ databases">
        <title>Characterization of the phylogenetic diversity of five novel species belonging to the genus Bifidobacterium.</title>
        <authorList>
            <person name="Lugli G.A."/>
            <person name="Duranti S."/>
            <person name="Milani C."/>
        </authorList>
    </citation>
    <scope>NUCLEOTIDE SEQUENCE [LARGE SCALE GENOMIC DNA]</scope>
    <source>
        <strain evidence="9 10">2036B</strain>
    </source>
</reference>
<protein>
    <recommendedName>
        <fullName evidence="6">Alpha-amylase</fullName>
        <ecNumber evidence="6">3.2.1.1</ecNumber>
    </recommendedName>
</protein>
<evidence type="ECO:0000313" key="10">
    <source>
        <dbReference type="Proteomes" id="UP000287609"/>
    </source>
</evidence>
<dbReference type="InterPro" id="IPR013780">
    <property type="entry name" value="Glyco_hydro_b"/>
</dbReference>